<dbReference type="STRING" id="46914.JP75_12115"/>
<keyword evidence="4 8" id="KW-0479">Metal-binding</keyword>
<dbReference type="SUPFAM" id="SSF51338">
    <property type="entry name" value="Composite domain of metallo-dependent hydrolases"/>
    <property type="match status" value="1"/>
</dbReference>
<dbReference type="InterPro" id="IPR014311">
    <property type="entry name" value="Guanine_deaminase"/>
</dbReference>
<evidence type="ECO:0000313" key="11">
    <source>
        <dbReference type="Proteomes" id="UP000028981"/>
    </source>
</evidence>
<dbReference type="InterPro" id="IPR006680">
    <property type="entry name" value="Amidohydro-rel"/>
</dbReference>
<evidence type="ECO:0000256" key="2">
    <source>
        <dbReference type="ARBA" id="ARBA00006745"/>
    </source>
</evidence>
<dbReference type="Pfam" id="PF01979">
    <property type="entry name" value="Amidohydro_1"/>
    <property type="match status" value="1"/>
</dbReference>
<evidence type="ECO:0000256" key="4">
    <source>
        <dbReference type="ARBA" id="ARBA00022723"/>
    </source>
</evidence>
<protein>
    <recommendedName>
        <fullName evidence="3 7">Guanine deaminase</fullName>
        <shortName evidence="8">Guanase</shortName>
        <ecNumber evidence="3 7">3.5.4.3</ecNumber>
    </recommendedName>
    <alternativeName>
        <fullName evidence="8">Guanine aminohydrolase</fullName>
    </alternativeName>
</protein>
<dbReference type="NCBIfam" id="TIGR02967">
    <property type="entry name" value="guan_deamin"/>
    <property type="match status" value="1"/>
</dbReference>
<evidence type="ECO:0000256" key="8">
    <source>
        <dbReference type="RuleBase" id="RU366009"/>
    </source>
</evidence>
<comment type="pathway">
    <text evidence="1 8">Purine metabolism; guanine degradation; xanthine from guanine: step 1/1.</text>
</comment>
<dbReference type="Proteomes" id="UP000028981">
    <property type="component" value="Unassembled WGS sequence"/>
</dbReference>
<dbReference type="PANTHER" id="PTHR11271">
    <property type="entry name" value="GUANINE DEAMINASE"/>
    <property type="match status" value="1"/>
</dbReference>
<name>A0A087M2H2_9HYPH</name>
<accession>A0A087M2H2</accession>
<evidence type="ECO:0000256" key="1">
    <source>
        <dbReference type="ARBA" id="ARBA00004984"/>
    </source>
</evidence>
<evidence type="ECO:0000256" key="5">
    <source>
        <dbReference type="ARBA" id="ARBA00022801"/>
    </source>
</evidence>
<comment type="caution">
    <text evidence="10">The sequence shown here is derived from an EMBL/GenBank/DDBJ whole genome shotgun (WGS) entry which is preliminary data.</text>
</comment>
<keyword evidence="5 8" id="KW-0378">Hydrolase</keyword>
<dbReference type="InterPro" id="IPR011059">
    <property type="entry name" value="Metal-dep_hydrolase_composite"/>
</dbReference>
<comment type="function">
    <text evidence="8">Catalyzes the hydrolytic deamination of guanine, producing xanthine and ammonia.</text>
</comment>
<keyword evidence="11" id="KW-1185">Reference proteome</keyword>
<evidence type="ECO:0000256" key="7">
    <source>
        <dbReference type="NCBIfam" id="TIGR02967"/>
    </source>
</evidence>
<organism evidence="10 11">
    <name type="scientific">Devosia riboflavina</name>
    <dbReference type="NCBI Taxonomy" id="46914"/>
    <lineage>
        <taxon>Bacteria</taxon>
        <taxon>Pseudomonadati</taxon>
        <taxon>Pseudomonadota</taxon>
        <taxon>Alphaproteobacteria</taxon>
        <taxon>Hyphomicrobiales</taxon>
        <taxon>Devosiaceae</taxon>
        <taxon>Devosia</taxon>
    </lineage>
</organism>
<dbReference type="OrthoDB" id="9787621at2"/>
<dbReference type="Gene3D" id="2.30.40.10">
    <property type="entry name" value="Urease, subunit C, domain 1"/>
    <property type="match status" value="1"/>
</dbReference>
<keyword evidence="6 8" id="KW-0862">Zinc</keyword>
<dbReference type="SUPFAM" id="SSF51556">
    <property type="entry name" value="Metallo-dependent hydrolases"/>
    <property type="match status" value="1"/>
</dbReference>
<proteinExistence type="inferred from homology"/>
<dbReference type="GO" id="GO:0008892">
    <property type="term" value="F:guanine deaminase activity"/>
    <property type="evidence" value="ECO:0007669"/>
    <property type="project" value="UniProtKB-UniRule"/>
</dbReference>
<dbReference type="Gene3D" id="3.20.20.140">
    <property type="entry name" value="Metal-dependent hydrolases"/>
    <property type="match status" value="1"/>
</dbReference>
<evidence type="ECO:0000313" key="10">
    <source>
        <dbReference type="EMBL" id="KFL31075.1"/>
    </source>
</evidence>
<comment type="catalytic activity">
    <reaction evidence="8">
        <text>guanine + H2O + H(+) = xanthine + NH4(+)</text>
        <dbReference type="Rhea" id="RHEA:14665"/>
        <dbReference type="ChEBI" id="CHEBI:15377"/>
        <dbReference type="ChEBI" id="CHEBI:15378"/>
        <dbReference type="ChEBI" id="CHEBI:16235"/>
        <dbReference type="ChEBI" id="CHEBI:17712"/>
        <dbReference type="ChEBI" id="CHEBI:28938"/>
        <dbReference type="EC" id="3.5.4.3"/>
    </reaction>
</comment>
<dbReference type="InterPro" id="IPR032466">
    <property type="entry name" value="Metal_Hydrolase"/>
</dbReference>
<dbReference type="EMBL" id="JQGC01000009">
    <property type="protein sequence ID" value="KFL31075.1"/>
    <property type="molecule type" value="Genomic_DNA"/>
</dbReference>
<dbReference type="GO" id="GO:0005829">
    <property type="term" value="C:cytosol"/>
    <property type="evidence" value="ECO:0007669"/>
    <property type="project" value="TreeGrafter"/>
</dbReference>
<reference evidence="10 11" key="1">
    <citation type="submission" date="2014-08" db="EMBL/GenBank/DDBJ databases">
        <authorList>
            <person name="Hassan Y.I."/>
            <person name="Lepp D."/>
            <person name="Zhou T."/>
        </authorList>
    </citation>
    <scope>NUCLEOTIDE SEQUENCE [LARGE SCALE GENOMIC DNA]</scope>
    <source>
        <strain evidence="10 11">IFO13584</strain>
    </source>
</reference>
<comment type="similarity">
    <text evidence="2 8">Belongs to the metallo-dependent hydrolases superfamily. ATZ/TRZ family.</text>
</comment>
<gene>
    <name evidence="10" type="ORF">JP75_12115</name>
</gene>
<dbReference type="RefSeq" id="WP_035082986.1">
    <property type="nucleotide sequence ID" value="NZ_JQGC01000009.1"/>
</dbReference>
<dbReference type="AlphaFoldDB" id="A0A087M2H2"/>
<dbReference type="PANTHER" id="PTHR11271:SF6">
    <property type="entry name" value="GUANINE DEAMINASE"/>
    <property type="match status" value="1"/>
</dbReference>
<dbReference type="InterPro" id="IPR051607">
    <property type="entry name" value="Metallo-dep_hydrolases"/>
</dbReference>
<dbReference type="GO" id="GO:0008270">
    <property type="term" value="F:zinc ion binding"/>
    <property type="evidence" value="ECO:0007669"/>
    <property type="project" value="UniProtKB-UniRule"/>
</dbReference>
<sequence length="450" mass="48400">MNISGAGIIGTFFHAPTREKLEVLENVLIRVDEHGVITDIHPAGDSMRTLVEAELGDRLHRLPDGHYGLPGLVDLHIHAPQYPQLGLALDEPLEVWLQKYTFPLEARYADLDFARERYTALVDDLLGTGTTTALYFATQHEAATKLLADICIEKGQRALVGKVVMDDPAACPEYYRDDSAETAVAETRAVIDHIRSHPENGAGRVLPVITPRFIPSCTDEALTGLGALAQECGCHVQTHCSESDWAHGHVLSRFGITDAAALDSFGLLTRKSVLAHSNFLTDEDMDRLASRGAAVGHCALSNIYFANSVFPLRHALEKGVHVGLGTDISGGPSASMFEAVRTTVQSSRMLAEGTDPALLAEKRGRPNSAIDLITAFHLATAGGGVALDLPIGIIAPGYRFDALAVDTNARAGAIRLFGETDPTAIFEKLIYGTTRANIAAVWVDGIERTP</sequence>
<feature type="domain" description="Amidohydrolase-related" evidence="9">
    <location>
        <begin position="69"/>
        <end position="445"/>
    </location>
</feature>
<dbReference type="EC" id="3.5.4.3" evidence="3 7"/>
<evidence type="ECO:0000259" key="9">
    <source>
        <dbReference type="Pfam" id="PF01979"/>
    </source>
</evidence>
<evidence type="ECO:0000256" key="6">
    <source>
        <dbReference type="ARBA" id="ARBA00022833"/>
    </source>
</evidence>
<evidence type="ECO:0000256" key="3">
    <source>
        <dbReference type="ARBA" id="ARBA00012781"/>
    </source>
</evidence>
<comment type="cofactor">
    <cofactor evidence="8">
        <name>Zn(2+)</name>
        <dbReference type="ChEBI" id="CHEBI:29105"/>
    </cofactor>
    <text evidence="8">Binds 1 zinc ion per subunit.</text>
</comment>
<dbReference type="GO" id="GO:0006147">
    <property type="term" value="P:guanine catabolic process"/>
    <property type="evidence" value="ECO:0007669"/>
    <property type="project" value="UniProtKB-UniRule"/>
</dbReference>
<dbReference type="UniPathway" id="UPA00603">
    <property type="reaction ID" value="UER00660"/>
</dbReference>